<dbReference type="EMBL" id="LR721774">
    <property type="protein sequence ID" value="VVV40923.1"/>
    <property type="molecule type" value="Genomic_DNA"/>
</dbReference>
<name>A0A5K0VLE3_9MAGN</name>
<gene>
    <name evidence="1" type="ORF">NYM_LOCUS918</name>
</gene>
<reference evidence="1" key="1">
    <citation type="submission" date="2019-09" db="EMBL/GenBank/DDBJ databases">
        <authorList>
            <person name="Zhang L."/>
        </authorList>
    </citation>
    <scope>NUCLEOTIDE SEQUENCE</scope>
</reference>
<proteinExistence type="predicted"/>
<organism evidence="1">
    <name type="scientific">Nymphaea colorata</name>
    <name type="common">pocket water lily</name>
    <dbReference type="NCBI Taxonomy" id="210225"/>
    <lineage>
        <taxon>Eukaryota</taxon>
        <taxon>Viridiplantae</taxon>
        <taxon>Streptophyta</taxon>
        <taxon>Embryophyta</taxon>
        <taxon>Tracheophyta</taxon>
        <taxon>Spermatophyta</taxon>
        <taxon>Magnoliopsida</taxon>
        <taxon>Nymphaeales</taxon>
        <taxon>Nymphaeaceae</taxon>
        <taxon>Nymphaea</taxon>
    </lineage>
</organism>
<accession>A0A5K0VLE3</accession>
<sequence>MLPSREKGKPS</sequence>
<evidence type="ECO:0000313" key="1">
    <source>
        <dbReference type="EMBL" id="VVV40923.1"/>
    </source>
</evidence>
<protein>
    <submittedName>
        <fullName evidence="1">Uncharacterized protein</fullName>
    </submittedName>
</protein>